<gene>
    <name evidence="5" type="primary">recX</name>
    <name evidence="9" type="ORF">C1702_09155</name>
    <name evidence="10" type="ORF">EV676_108111</name>
</gene>
<comment type="caution">
    <text evidence="9">The sequence shown here is derived from an EMBL/GenBank/DDBJ whole genome shotgun (WGS) entry which is preliminary data.</text>
</comment>
<dbReference type="InterPro" id="IPR053926">
    <property type="entry name" value="RecX_HTH_1st"/>
</dbReference>
<reference evidence="9 11" key="1">
    <citation type="submission" date="2018-02" db="EMBL/GenBank/DDBJ databases">
        <title>Reclassifiation of [Polyangium] brachysporum DSM 7029 as Guopingzhaonella breviflexa gen. nov., sp. nov., a member of the family Comamonadaceae.</title>
        <authorList>
            <person name="Tang B."/>
        </authorList>
    </citation>
    <scope>NUCLEOTIDE SEQUENCE [LARGE SCALE GENOMIC DNA]</scope>
    <source>
        <strain evidence="9 11">DSM 15344</strain>
    </source>
</reference>
<comment type="similarity">
    <text evidence="2 5">Belongs to the RecX family.</text>
</comment>
<evidence type="ECO:0000313" key="12">
    <source>
        <dbReference type="Proteomes" id="UP000294772"/>
    </source>
</evidence>
<dbReference type="GO" id="GO:0005737">
    <property type="term" value="C:cytoplasm"/>
    <property type="evidence" value="ECO:0007669"/>
    <property type="project" value="UniProtKB-SubCell"/>
</dbReference>
<keyword evidence="4 5" id="KW-0963">Cytoplasm</keyword>
<sequence>MGFGKLSLKGRALKYLAAREHSRAELERKLRPYEEEPGQVEAALDELQAKGLLSEARFVQSLVHRKAARYGAARIRQELNAHGLDDEAVGAAVRQLQATEYERALAVWQKKFGQPADDPAGRAKQMRFLAGRGFSPEVIRRVVRGVDPD</sequence>
<dbReference type="InterPro" id="IPR053925">
    <property type="entry name" value="RecX_HTH_3rd"/>
</dbReference>
<organism evidence="9 11">
    <name type="scientific">Caldimonas thermodepolymerans</name>
    <dbReference type="NCBI Taxonomy" id="215580"/>
    <lineage>
        <taxon>Bacteria</taxon>
        <taxon>Pseudomonadati</taxon>
        <taxon>Pseudomonadota</taxon>
        <taxon>Betaproteobacteria</taxon>
        <taxon>Burkholderiales</taxon>
        <taxon>Sphaerotilaceae</taxon>
        <taxon>Caldimonas</taxon>
    </lineage>
</organism>
<evidence type="ECO:0000259" key="7">
    <source>
        <dbReference type="Pfam" id="PF21981"/>
    </source>
</evidence>
<reference evidence="10 12" key="2">
    <citation type="submission" date="2019-03" db="EMBL/GenBank/DDBJ databases">
        <title>Genomic Encyclopedia of Type Strains, Phase IV (KMG-IV): sequencing the most valuable type-strain genomes for metagenomic binning, comparative biology and taxonomic classification.</title>
        <authorList>
            <person name="Goeker M."/>
        </authorList>
    </citation>
    <scope>NUCLEOTIDE SEQUENCE [LARGE SCALE GENOMIC DNA]</scope>
    <source>
        <strain evidence="10 12">DSM 15264</strain>
    </source>
</reference>
<accession>A0A2S5T4U4</accession>
<dbReference type="EMBL" id="SLXF01000008">
    <property type="protein sequence ID" value="TCP05878.1"/>
    <property type="molecule type" value="Genomic_DNA"/>
</dbReference>
<protein>
    <recommendedName>
        <fullName evidence="3 5">Regulatory protein RecX</fullName>
    </recommendedName>
</protein>
<dbReference type="HAMAP" id="MF_01114">
    <property type="entry name" value="RecX"/>
    <property type="match status" value="1"/>
</dbReference>
<comment type="subcellular location">
    <subcellularLocation>
        <location evidence="1 5">Cytoplasm</location>
    </subcellularLocation>
</comment>
<dbReference type="EMBL" id="PSNY01000008">
    <property type="protein sequence ID" value="PPE70015.1"/>
    <property type="molecule type" value="Genomic_DNA"/>
</dbReference>
<name>A0A2S5T4U4_9BURK</name>
<evidence type="ECO:0000313" key="9">
    <source>
        <dbReference type="EMBL" id="PPE70015.1"/>
    </source>
</evidence>
<feature type="domain" description="RecX third three-helical" evidence="7">
    <location>
        <begin position="100"/>
        <end position="143"/>
    </location>
</feature>
<evidence type="ECO:0000259" key="8">
    <source>
        <dbReference type="Pfam" id="PF21982"/>
    </source>
</evidence>
<proteinExistence type="inferred from homology"/>
<dbReference type="PANTHER" id="PTHR33602:SF1">
    <property type="entry name" value="REGULATORY PROTEIN RECX FAMILY PROTEIN"/>
    <property type="match status" value="1"/>
</dbReference>
<feature type="domain" description="RecX first three-helical" evidence="8">
    <location>
        <begin position="10"/>
        <end position="47"/>
    </location>
</feature>
<evidence type="ECO:0000256" key="4">
    <source>
        <dbReference type="ARBA" id="ARBA00022490"/>
    </source>
</evidence>
<dbReference type="Proteomes" id="UP000239406">
    <property type="component" value="Unassembled WGS sequence"/>
</dbReference>
<evidence type="ECO:0000256" key="5">
    <source>
        <dbReference type="HAMAP-Rule" id="MF_01114"/>
    </source>
</evidence>
<dbReference type="InterPro" id="IPR053924">
    <property type="entry name" value="RecX_HTH_2nd"/>
</dbReference>
<evidence type="ECO:0000256" key="2">
    <source>
        <dbReference type="ARBA" id="ARBA00009695"/>
    </source>
</evidence>
<feature type="domain" description="RecX second three-helical" evidence="6">
    <location>
        <begin position="54"/>
        <end position="92"/>
    </location>
</feature>
<dbReference type="InterPro" id="IPR036388">
    <property type="entry name" value="WH-like_DNA-bd_sf"/>
</dbReference>
<evidence type="ECO:0000313" key="11">
    <source>
        <dbReference type="Proteomes" id="UP000239406"/>
    </source>
</evidence>
<evidence type="ECO:0000256" key="3">
    <source>
        <dbReference type="ARBA" id="ARBA00018111"/>
    </source>
</evidence>
<dbReference type="OrthoDB" id="5295441at2"/>
<dbReference type="PANTHER" id="PTHR33602">
    <property type="entry name" value="REGULATORY PROTEIN RECX FAMILY PROTEIN"/>
    <property type="match status" value="1"/>
</dbReference>
<dbReference type="NCBIfam" id="NF001055">
    <property type="entry name" value="PRK00117.2-5"/>
    <property type="match status" value="1"/>
</dbReference>
<dbReference type="GO" id="GO:0006282">
    <property type="term" value="P:regulation of DNA repair"/>
    <property type="evidence" value="ECO:0007669"/>
    <property type="project" value="UniProtKB-UniRule"/>
</dbReference>
<keyword evidence="11" id="KW-1185">Reference proteome</keyword>
<evidence type="ECO:0000259" key="6">
    <source>
        <dbReference type="Pfam" id="PF02631"/>
    </source>
</evidence>
<dbReference type="InterPro" id="IPR003783">
    <property type="entry name" value="Regulatory_RecX"/>
</dbReference>
<dbReference type="Pfam" id="PF21981">
    <property type="entry name" value="RecX_HTH3"/>
    <property type="match status" value="1"/>
</dbReference>
<evidence type="ECO:0000313" key="10">
    <source>
        <dbReference type="EMBL" id="TCP05878.1"/>
    </source>
</evidence>
<dbReference type="Proteomes" id="UP000294772">
    <property type="component" value="Unassembled WGS sequence"/>
</dbReference>
<evidence type="ECO:0000256" key="1">
    <source>
        <dbReference type="ARBA" id="ARBA00004496"/>
    </source>
</evidence>
<dbReference type="Gene3D" id="1.10.10.10">
    <property type="entry name" value="Winged helix-like DNA-binding domain superfamily/Winged helix DNA-binding domain"/>
    <property type="match status" value="3"/>
</dbReference>
<comment type="function">
    <text evidence="5">Modulates RecA activity.</text>
</comment>
<dbReference type="RefSeq" id="WP_104357380.1">
    <property type="nucleotide sequence ID" value="NZ_CALFFA010000040.1"/>
</dbReference>
<dbReference type="Pfam" id="PF02631">
    <property type="entry name" value="RecX_HTH2"/>
    <property type="match status" value="1"/>
</dbReference>
<dbReference type="Pfam" id="PF21982">
    <property type="entry name" value="RecX_HTH1"/>
    <property type="match status" value="1"/>
</dbReference>
<dbReference type="AlphaFoldDB" id="A0A2S5T4U4"/>